<protein>
    <submittedName>
        <fullName evidence="1">Uncharacterized protein</fullName>
    </submittedName>
</protein>
<accession>A0AB34CE53</accession>
<dbReference type="RefSeq" id="WP_150019152.1">
    <property type="nucleotide sequence ID" value="NZ_VWVM01000024.1"/>
</dbReference>
<dbReference type="AlphaFoldDB" id="A0AB34CE53"/>
<name>A0AB34CE53_9GAMM</name>
<dbReference type="EMBL" id="VWVM01000024">
    <property type="protein sequence ID" value="KAA6119601.1"/>
    <property type="molecule type" value="Genomic_DNA"/>
</dbReference>
<dbReference type="Proteomes" id="UP000324255">
    <property type="component" value="Unassembled WGS sequence"/>
</dbReference>
<comment type="caution">
    <text evidence="1">The sequence shown here is derived from an EMBL/GenBank/DDBJ whole genome shotgun (WGS) entry which is preliminary data.</text>
</comment>
<proteinExistence type="predicted"/>
<organism evidence="1 2">
    <name type="scientific">Candidatus Pantoea gossypiicola</name>
    <dbReference type="NCBI Taxonomy" id="2608008"/>
    <lineage>
        <taxon>Bacteria</taxon>
        <taxon>Pseudomonadati</taxon>
        <taxon>Pseudomonadota</taxon>
        <taxon>Gammaproteobacteria</taxon>
        <taxon>Enterobacterales</taxon>
        <taxon>Erwiniaceae</taxon>
        <taxon>Pantoea</taxon>
    </lineage>
</organism>
<sequence>MHSKFDQPIRTILERHQQALTWIADAYLFHLVSLHRRPIYRHQYGDISLNQPALQGFIDSYLADKGWNIERRWYRYLQMLDFVSYLDRSNTDFIDWGTVPKLKPRGIKWLDACFWQLGEMVSRHGGWETYVKFTEGQTREKSF</sequence>
<reference evidence="1 2" key="1">
    <citation type="submission" date="2019-09" db="EMBL/GenBank/DDBJ databases">
        <title>Genomic diversity of phyloplane-associated Pantoea species in Pakistan cotton crop.</title>
        <authorList>
            <person name="Tufail M.R."/>
            <person name="Cook D.R."/>
        </authorList>
    </citation>
    <scope>NUCLEOTIDE SEQUENCE [LARGE SCALE GENOMIC DNA]</scope>
    <source>
        <strain evidence="1 2">B_8</strain>
    </source>
</reference>
<gene>
    <name evidence="1" type="ORF">F3I20_21160</name>
</gene>
<evidence type="ECO:0000313" key="1">
    <source>
        <dbReference type="EMBL" id="KAA6119601.1"/>
    </source>
</evidence>
<evidence type="ECO:0000313" key="2">
    <source>
        <dbReference type="Proteomes" id="UP000324255"/>
    </source>
</evidence>
<keyword evidence="2" id="KW-1185">Reference proteome</keyword>